<evidence type="ECO:0000313" key="1">
    <source>
        <dbReference type="EMBL" id="OFJ54267.1"/>
    </source>
</evidence>
<evidence type="ECO:0000313" key="2">
    <source>
        <dbReference type="Proteomes" id="UP000178953"/>
    </source>
</evidence>
<gene>
    <name evidence="1" type="ORF">BEL07_08430</name>
</gene>
<name>A0A1E8Q6Y0_9MYCO</name>
<reference evidence="1 2" key="1">
    <citation type="submission" date="2016-09" db="EMBL/GenBank/DDBJ databases">
        <title>genome sequence of Mycobacterium sp. 739 SCH.</title>
        <authorList>
            <person name="Greninger A.L."/>
            <person name="Qin X."/>
            <person name="Jerome K."/>
            <person name="Vora S."/>
            <person name="Quinn K."/>
        </authorList>
    </citation>
    <scope>NUCLEOTIDE SEQUENCE [LARGE SCALE GENOMIC DNA]</scope>
    <source>
        <strain evidence="1 2">SCH</strain>
    </source>
</reference>
<accession>A0A1E8Q6Y0</accession>
<dbReference type="AlphaFoldDB" id="A0A1E8Q6Y0"/>
<protein>
    <submittedName>
        <fullName evidence="1">Uncharacterized protein</fullName>
    </submittedName>
</protein>
<keyword evidence="2" id="KW-1185">Reference proteome</keyword>
<proteinExistence type="predicted"/>
<comment type="caution">
    <text evidence="1">The sequence shown here is derived from an EMBL/GenBank/DDBJ whole genome shotgun (WGS) entry which is preliminary data.</text>
</comment>
<dbReference type="EMBL" id="MCHX01000015">
    <property type="protein sequence ID" value="OFJ54267.1"/>
    <property type="molecule type" value="Genomic_DNA"/>
</dbReference>
<sequence>MSSETTTTGYTKAQAKAHDAKLADATTALRAAMDRNDSASNDIHRAAGDKTGYYRGRRYATWGLTLDGAIAAARQVAEGNVEGLDNRAGWNLRNAPQRAAAALQARDTAMAQIADARAVVEALDQVWRDNGRWSRFFMVPGGHIHRSTSCHTLHITTQIGWLPDLSGETETEAVAAHGAMLCTHCFPAAPVEWTTKAPKPADPNECPGSRNYVPGANLRLCSPRGTCPQCGRTVSVTSRGNARKH</sequence>
<dbReference type="Proteomes" id="UP000178953">
    <property type="component" value="Unassembled WGS sequence"/>
</dbReference>
<organism evidence="1 2">
    <name type="scientific">Mycolicibacterium grossiae</name>
    <dbReference type="NCBI Taxonomy" id="1552759"/>
    <lineage>
        <taxon>Bacteria</taxon>
        <taxon>Bacillati</taxon>
        <taxon>Actinomycetota</taxon>
        <taxon>Actinomycetes</taxon>
        <taxon>Mycobacteriales</taxon>
        <taxon>Mycobacteriaceae</taxon>
        <taxon>Mycolicibacterium</taxon>
    </lineage>
</organism>
<dbReference type="RefSeq" id="WP_070352662.1">
    <property type="nucleotide sequence ID" value="NZ_MCHX01000015.1"/>
</dbReference>